<proteinExistence type="predicted"/>
<dbReference type="InterPro" id="IPR038071">
    <property type="entry name" value="UROD/MetE-like_sf"/>
</dbReference>
<dbReference type="PANTHER" id="PTHR47099:SF1">
    <property type="entry name" value="METHYLCOBAMIDE:COM METHYLTRANSFERASE MTBA"/>
    <property type="match status" value="1"/>
</dbReference>
<dbReference type="STRING" id="1123282.SAMN02745823_01885"/>
<keyword evidence="3" id="KW-1185">Reference proteome</keyword>
<dbReference type="RefSeq" id="WP_073078079.1">
    <property type="nucleotide sequence ID" value="NZ_FQXV01000005.1"/>
</dbReference>
<name>A0A1M5XLI7_9FIRM</name>
<dbReference type="Pfam" id="PF01208">
    <property type="entry name" value="URO-D"/>
    <property type="match status" value="1"/>
</dbReference>
<evidence type="ECO:0000259" key="1">
    <source>
        <dbReference type="Pfam" id="PF01208"/>
    </source>
</evidence>
<dbReference type="GO" id="GO:0006779">
    <property type="term" value="P:porphyrin-containing compound biosynthetic process"/>
    <property type="evidence" value="ECO:0007669"/>
    <property type="project" value="InterPro"/>
</dbReference>
<dbReference type="OrthoDB" id="1861925at2"/>
<dbReference type="EMBL" id="FQXV01000005">
    <property type="protein sequence ID" value="SHI00123.1"/>
    <property type="molecule type" value="Genomic_DNA"/>
</dbReference>
<gene>
    <name evidence="2" type="ORF">SAMN02745823_01885</name>
</gene>
<dbReference type="InterPro" id="IPR000257">
    <property type="entry name" value="Uroporphyrinogen_deCOase"/>
</dbReference>
<organism evidence="2 3">
    <name type="scientific">Sporobacter termitidis DSM 10068</name>
    <dbReference type="NCBI Taxonomy" id="1123282"/>
    <lineage>
        <taxon>Bacteria</taxon>
        <taxon>Bacillati</taxon>
        <taxon>Bacillota</taxon>
        <taxon>Clostridia</taxon>
        <taxon>Eubacteriales</taxon>
        <taxon>Oscillospiraceae</taxon>
        <taxon>Sporobacter</taxon>
    </lineage>
</organism>
<evidence type="ECO:0000313" key="3">
    <source>
        <dbReference type="Proteomes" id="UP000183995"/>
    </source>
</evidence>
<dbReference type="InterPro" id="IPR052024">
    <property type="entry name" value="Methanogen_methyltrans"/>
</dbReference>
<dbReference type="PANTHER" id="PTHR47099">
    <property type="entry name" value="METHYLCOBAMIDE:COM METHYLTRANSFERASE MTBA"/>
    <property type="match status" value="1"/>
</dbReference>
<dbReference type="GO" id="GO:0004853">
    <property type="term" value="F:uroporphyrinogen decarboxylase activity"/>
    <property type="evidence" value="ECO:0007669"/>
    <property type="project" value="InterPro"/>
</dbReference>
<reference evidence="2 3" key="1">
    <citation type="submission" date="2016-11" db="EMBL/GenBank/DDBJ databases">
        <authorList>
            <person name="Jaros S."/>
            <person name="Januszkiewicz K."/>
            <person name="Wedrychowicz H."/>
        </authorList>
    </citation>
    <scope>NUCLEOTIDE SEQUENCE [LARGE SCALE GENOMIC DNA]</scope>
    <source>
        <strain evidence="2 3">DSM 10068</strain>
    </source>
</reference>
<accession>A0A1M5XLI7</accession>
<dbReference type="Proteomes" id="UP000183995">
    <property type="component" value="Unassembled WGS sequence"/>
</dbReference>
<dbReference type="AlphaFoldDB" id="A0A1M5XLI7"/>
<protein>
    <submittedName>
        <fullName evidence="2">Uroporphyrinogen-III decarboxylase</fullName>
    </submittedName>
</protein>
<dbReference type="SUPFAM" id="SSF51726">
    <property type="entry name" value="UROD/MetE-like"/>
    <property type="match status" value="1"/>
</dbReference>
<feature type="domain" description="Uroporphyrinogen decarboxylase (URO-D)" evidence="1">
    <location>
        <begin position="84"/>
        <end position="313"/>
    </location>
</feature>
<evidence type="ECO:0000313" key="2">
    <source>
        <dbReference type="EMBL" id="SHI00123.1"/>
    </source>
</evidence>
<sequence>MAKSKLTPKENYLRLTRGELPEYIPVYTMGFPGYNNETAVKMLGPSLLDETHITPAPTGRTDVWGVKYIANEETNFACIPEPNNFILEDVTKWRDVIKRPQLPEHIDWAQLARRDMEKAGIDRSQTAGMGVIGLMPFQQLIAFMGFTNGLMALFEEPECVKELLNFMVDVYMPVVQATVDYYAPDIVYLLDDTATNHNPFISTEMYRDILKPVYARLTKPAVERGIPVQFHNCGRCEDFIDDMLDFGVKIWDPAQQTNDLDGIRKKYAGKLALAGCYKWVPPSTWPDVNEAAIRQTVRDCVDRFAPGGGFAFSGAALGRYGDKTIAQVNRWIADEAYHYGRDYYLQ</sequence>
<dbReference type="Gene3D" id="3.20.20.210">
    <property type="match status" value="1"/>
</dbReference>